<feature type="compositionally biased region" description="Low complexity" evidence="7">
    <location>
        <begin position="497"/>
        <end position="509"/>
    </location>
</feature>
<dbReference type="EMBL" id="VLTL01000031">
    <property type="protein sequence ID" value="KAA0167898.1"/>
    <property type="molecule type" value="Genomic_DNA"/>
</dbReference>
<gene>
    <name evidence="9" type="ORF">FNF28_02644</name>
</gene>
<feature type="compositionally biased region" description="Basic and acidic residues" evidence="7">
    <location>
        <begin position="661"/>
        <end position="684"/>
    </location>
</feature>
<dbReference type="PROSITE" id="PS00018">
    <property type="entry name" value="EF_HAND_1"/>
    <property type="match status" value="4"/>
</dbReference>
<feature type="compositionally biased region" description="Low complexity" evidence="7">
    <location>
        <begin position="1264"/>
        <end position="1280"/>
    </location>
</feature>
<feature type="compositionally biased region" description="Basic and acidic residues" evidence="7">
    <location>
        <begin position="919"/>
        <end position="945"/>
    </location>
</feature>
<feature type="region of interest" description="Disordered" evidence="7">
    <location>
        <begin position="1260"/>
        <end position="1284"/>
    </location>
</feature>
<evidence type="ECO:0000256" key="2">
    <source>
        <dbReference type="ARBA" id="ARBA00022707"/>
    </source>
</evidence>
<keyword evidence="3" id="KW-0479">Metal-binding</keyword>
<feature type="region of interest" description="Disordered" evidence="7">
    <location>
        <begin position="66"/>
        <end position="115"/>
    </location>
</feature>
<evidence type="ECO:0000259" key="8">
    <source>
        <dbReference type="PROSITE" id="PS50222"/>
    </source>
</evidence>
<dbReference type="InterPro" id="IPR002048">
    <property type="entry name" value="EF_hand_dom"/>
</dbReference>
<keyword evidence="5" id="KW-0106">Calcium</keyword>
<feature type="compositionally biased region" description="Basic and acidic residues" evidence="7">
    <location>
        <begin position="446"/>
        <end position="456"/>
    </location>
</feature>
<feature type="region of interest" description="Disordered" evidence="7">
    <location>
        <begin position="919"/>
        <end position="987"/>
    </location>
</feature>
<evidence type="ECO:0000313" key="9">
    <source>
        <dbReference type="EMBL" id="KAA0167898.1"/>
    </source>
</evidence>
<comment type="caution">
    <text evidence="9">The sequence shown here is derived from an EMBL/GenBank/DDBJ whole genome shotgun (WGS) entry which is preliminary data.</text>
</comment>
<dbReference type="PROSITE" id="PS50222">
    <property type="entry name" value="EF_HAND_2"/>
    <property type="match status" value="4"/>
</dbReference>
<dbReference type="InterPro" id="IPR011992">
    <property type="entry name" value="EF-hand-dom_pair"/>
</dbReference>
<name>A0A5A8DRI5_CAFRO</name>
<keyword evidence="6" id="KW-0449">Lipoprotein</keyword>
<dbReference type="GO" id="GO:0005509">
    <property type="term" value="F:calcium ion binding"/>
    <property type="evidence" value="ECO:0007669"/>
    <property type="project" value="InterPro"/>
</dbReference>
<comment type="similarity">
    <text evidence="1">Belongs to the recoverin family.</text>
</comment>
<sequence>MGSASSVGAGRTRGLSESEQRMRVVAADMVMWRLEDVHKAVIRAAAITASQDEALRLHRAVLASDRSAMDTRRMQQKAQRDDAGTFRPRQTSPSSRAGSRGSGSGAMPPASASLRGTSTTAAGLIVVTDAHGNRRLVVPATSPSATMAKKRSLSVSSSAEGSPRANARSARTSQARRGSVALEAMLAEGTGQRLVDDLRVRRRQFRKELAKALPLTRLGFLEVFSDASTPNPAFDHADGLVWDSTIMAAAGARAKARARALSSASSAGRQPRRRESRRSLGEGGLFGGELTSLEDLRDNSVLGSEEGGSAAAAAAVREQEEAEAEAGVPPLRLLDEATIRAFASNAAAAAAAGLLGAACETAQPADDELPTAGQRDKIAALGDSACAGPVAPTPLEEEEGAMLLGERIAQHSSWRPAHVTRHLSLRWAHFLAFVMPPELPQPAETGKADDHGEPHQPRRRPSRRPTHPGPAGGVPRGPSRPDRAPGSRRRLVVPEPAGASRRADVAAAGQGAPKSGPRMLERLPRPGILAGHIDARELLVALALLCRGPIEGRMRTIFLLFDSRQRGVLSRSEAAQLLLAVLGACYRCGLIGARVQPREEDLLFTDLFLTAGEVVAPVGLASGGGRARGSSAGDERAARSGSRSRSCSDAVGSDGGGGSDDGGHSGSDDDGHSGRDGALTRESESDTEPASNTDGRKATGVEAARLSSRAADRDLVLWSFLPAVTGKSTTGLHAVAYGPEGRDGAAASAGSSGVPGAELSQAAAAAALLPEPVIGENGFIGWLRESPAAAEFLKLVEARRVSLIRHVVQTRRVGEALGAQMLREVGCSDEGLALLAPGGSTLGRARESLDAGPRALFARQVAAAGEARSAAIGTASDLSVPSTSDAHVPFDARAASQRGFGDVDAATAGAIAEQERAEALAAHGSDERRSAADRDGRRGGARREGAVGGALSNLERTLERRRAAALRHRGAGGGRAPSPSRTDQGKAHGVAFSAGASAAGSDSEDDDASRPYRNTLEELEFRGLMTEALLTEGGATATERLFRLMDLNADGEISFHEWLAGLALLTRGSKQERLRLIFEVWDKDNNGELDARELATLARSAARRAAGNPGPSGDDASSPRAVAGADEDMEWAEFADILVAMLDADGDGAVSQEDFAAACVREPALFECFARAVAPALASSEPLRFEFAEGLVRRRRARMASRARAEQVRVAQQVATLDFSVLRRVWSKYAPAAEPGAEGGEGPAVAIDQFSGRIRVVQPRGRPRAGAGFPASPAATSAAANRRRQEPVLTASQFVDFMDQELGAPAEVHPLLRRVHAFFARKQQLAAVAAAIAGGEGGGKVTAASASEPLSRTKVPLMTILNGVARAMASPLEERGRWLFRVLAAGAPSVAVSDIKALVALTRRGTVSNIVPRLAEPDADPESGSTALLSPGLSAGAVELACFGLPESGDRLLMELDRDRDGMVTQQEFAAACEVDPRLLQLLAVLFGGRAPRSRVVSLAKKQVQEVAGKLAAAELRRAESEDEAGDSVLEEAPCWCSATPCAASREGRSG</sequence>
<feature type="region of interest" description="Disordered" evidence="7">
    <location>
        <begin position="137"/>
        <end position="177"/>
    </location>
</feature>
<feature type="region of interest" description="Disordered" evidence="7">
    <location>
        <begin position="438"/>
        <end position="520"/>
    </location>
</feature>
<dbReference type="InterPro" id="IPR028846">
    <property type="entry name" value="Recoverin"/>
</dbReference>
<feature type="compositionally biased region" description="Low complexity" evidence="7">
    <location>
        <begin position="260"/>
        <end position="269"/>
    </location>
</feature>
<feature type="compositionally biased region" description="Basic residues" evidence="7">
    <location>
        <begin position="457"/>
        <end position="466"/>
    </location>
</feature>
<evidence type="ECO:0000256" key="7">
    <source>
        <dbReference type="SAM" id="MobiDB-lite"/>
    </source>
</evidence>
<dbReference type="Proteomes" id="UP000324907">
    <property type="component" value="Unassembled WGS sequence"/>
</dbReference>
<feature type="compositionally biased region" description="Basic and acidic residues" evidence="7">
    <location>
        <begin position="67"/>
        <end position="84"/>
    </location>
</feature>
<feature type="compositionally biased region" description="Low complexity" evidence="7">
    <location>
        <begin position="639"/>
        <end position="652"/>
    </location>
</feature>
<feature type="domain" description="EF-hand" evidence="8">
    <location>
        <begin position="1069"/>
        <end position="1104"/>
    </location>
</feature>
<keyword evidence="4" id="KW-0677">Repeat</keyword>
<organism evidence="9 10">
    <name type="scientific">Cafeteria roenbergensis</name>
    <name type="common">Marine flagellate</name>
    <dbReference type="NCBI Taxonomy" id="33653"/>
    <lineage>
        <taxon>Eukaryota</taxon>
        <taxon>Sar</taxon>
        <taxon>Stramenopiles</taxon>
        <taxon>Bigyra</taxon>
        <taxon>Opalozoa</taxon>
        <taxon>Bicosoecida</taxon>
        <taxon>Cafeteriaceae</taxon>
        <taxon>Cafeteria</taxon>
    </lineage>
</organism>
<dbReference type="Pfam" id="PF13202">
    <property type="entry name" value="EF-hand_5"/>
    <property type="match status" value="1"/>
</dbReference>
<feature type="region of interest" description="Disordered" evidence="7">
    <location>
        <begin position="620"/>
        <end position="705"/>
    </location>
</feature>
<evidence type="ECO:0000256" key="6">
    <source>
        <dbReference type="ARBA" id="ARBA00023288"/>
    </source>
</evidence>
<feature type="domain" description="EF-hand" evidence="8">
    <location>
        <begin position="1039"/>
        <end position="1068"/>
    </location>
</feature>
<evidence type="ECO:0000256" key="5">
    <source>
        <dbReference type="ARBA" id="ARBA00022837"/>
    </source>
</evidence>
<reference evidence="9 10" key="1">
    <citation type="submission" date="2019-07" db="EMBL/GenBank/DDBJ databases">
        <title>Genomes of Cafeteria roenbergensis.</title>
        <authorList>
            <person name="Fischer M.G."/>
            <person name="Hackl T."/>
            <person name="Roman M."/>
        </authorList>
    </citation>
    <scope>NUCLEOTIDE SEQUENCE [LARGE SCALE GENOMIC DNA]</scope>
    <source>
        <strain evidence="9 10">RCC970-E3</strain>
    </source>
</reference>
<dbReference type="SUPFAM" id="SSF47473">
    <property type="entry name" value="EF-hand"/>
    <property type="match status" value="2"/>
</dbReference>
<feature type="domain" description="EF-hand" evidence="8">
    <location>
        <begin position="1450"/>
        <end position="1479"/>
    </location>
</feature>
<evidence type="ECO:0000256" key="3">
    <source>
        <dbReference type="ARBA" id="ARBA00022723"/>
    </source>
</evidence>
<feature type="region of interest" description="Disordered" evidence="7">
    <location>
        <begin position="1102"/>
        <end position="1122"/>
    </location>
</feature>
<dbReference type="SMART" id="SM00054">
    <property type="entry name" value="EFh"/>
    <property type="match status" value="4"/>
</dbReference>
<feature type="region of interest" description="Disordered" evidence="7">
    <location>
        <begin position="260"/>
        <end position="286"/>
    </location>
</feature>
<evidence type="ECO:0000313" key="10">
    <source>
        <dbReference type="Proteomes" id="UP000324907"/>
    </source>
</evidence>
<proteinExistence type="inferred from homology"/>
<evidence type="ECO:0000256" key="1">
    <source>
        <dbReference type="ARBA" id="ARBA00006049"/>
    </source>
</evidence>
<dbReference type="CDD" id="cd00051">
    <property type="entry name" value="EFh"/>
    <property type="match status" value="1"/>
</dbReference>
<dbReference type="InterPro" id="IPR018247">
    <property type="entry name" value="EF_Hand_1_Ca_BS"/>
</dbReference>
<dbReference type="Gene3D" id="1.10.238.10">
    <property type="entry name" value="EF-hand"/>
    <property type="match status" value="2"/>
</dbReference>
<evidence type="ECO:0000256" key="4">
    <source>
        <dbReference type="ARBA" id="ARBA00022737"/>
    </source>
</evidence>
<accession>A0A5A8DRI5</accession>
<feature type="domain" description="EF-hand" evidence="8">
    <location>
        <begin position="1130"/>
        <end position="1165"/>
    </location>
</feature>
<dbReference type="PANTHER" id="PTHR23055">
    <property type="entry name" value="CALCIUM BINDING PROTEINS"/>
    <property type="match status" value="1"/>
</dbReference>
<keyword evidence="2" id="KW-0519">Myristate</keyword>
<dbReference type="PANTHER" id="PTHR23055:SF178">
    <property type="entry name" value="NEUROCALCIN HOMOLOG"/>
    <property type="match status" value="1"/>
</dbReference>
<feature type="compositionally biased region" description="Low complexity" evidence="7">
    <location>
        <begin position="92"/>
        <end position="113"/>
    </location>
</feature>
<protein>
    <recommendedName>
        <fullName evidence="8">EF-hand domain-containing protein</fullName>
    </recommendedName>
</protein>